<keyword evidence="10" id="KW-0482">Metalloprotease</keyword>
<reference evidence="14" key="1">
    <citation type="journal article" date="2023" name="J. Hazard. Mater.">
        <title>Anaerobic biodegradation of pyrene and benzo[a]pyrene by a new sulfate-reducing Desulforamulus aquiferis strain DSA.</title>
        <authorList>
            <person name="Zhang Z."/>
            <person name="Sun J."/>
            <person name="Gong X."/>
            <person name="Wang C."/>
            <person name="Wang H."/>
        </authorList>
    </citation>
    <scope>NUCLEOTIDE SEQUENCE</scope>
    <source>
        <strain evidence="14">DSA</strain>
    </source>
</reference>
<keyword evidence="4" id="KW-0645">Protease</keyword>
<dbReference type="SUPFAM" id="SSF54631">
    <property type="entry name" value="CBS-domain pair"/>
    <property type="match status" value="1"/>
</dbReference>
<evidence type="ECO:0000256" key="10">
    <source>
        <dbReference type="ARBA" id="ARBA00023049"/>
    </source>
</evidence>
<evidence type="ECO:0000256" key="12">
    <source>
        <dbReference type="SAM" id="Phobius"/>
    </source>
</evidence>
<feature type="transmembrane region" description="Helical" evidence="12">
    <location>
        <begin position="84"/>
        <end position="104"/>
    </location>
</feature>
<feature type="domain" description="Peptidase M50" evidence="13">
    <location>
        <begin position="34"/>
        <end position="102"/>
    </location>
</feature>
<evidence type="ECO:0000256" key="6">
    <source>
        <dbReference type="ARBA" id="ARBA00022723"/>
    </source>
</evidence>
<dbReference type="InterPro" id="IPR046342">
    <property type="entry name" value="CBS_dom_sf"/>
</dbReference>
<dbReference type="GO" id="GO:0008237">
    <property type="term" value="F:metallopeptidase activity"/>
    <property type="evidence" value="ECO:0007669"/>
    <property type="project" value="UniProtKB-KW"/>
</dbReference>
<organism evidence="14 15">
    <name type="scientific">Desulforamulus aquiferis</name>
    <dbReference type="NCBI Taxonomy" id="1397668"/>
    <lineage>
        <taxon>Bacteria</taxon>
        <taxon>Bacillati</taxon>
        <taxon>Bacillota</taxon>
        <taxon>Clostridia</taxon>
        <taxon>Eubacteriales</taxon>
        <taxon>Peptococcaceae</taxon>
        <taxon>Desulforamulus</taxon>
    </lineage>
</organism>
<evidence type="ECO:0000256" key="2">
    <source>
        <dbReference type="ARBA" id="ARBA00004141"/>
    </source>
</evidence>
<evidence type="ECO:0000256" key="4">
    <source>
        <dbReference type="ARBA" id="ARBA00022670"/>
    </source>
</evidence>
<reference evidence="14" key="2">
    <citation type="submission" date="2023-03" db="EMBL/GenBank/DDBJ databases">
        <authorList>
            <person name="Zhang Z."/>
        </authorList>
    </citation>
    <scope>NUCLEOTIDE SEQUENCE</scope>
    <source>
        <strain evidence="14">DSA</strain>
    </source>
</reference>
<evidence type="ECO:0000313" key="15">
    <source>
        <dbReference type="Proteomes" id="UP001172911"/>
    </source>
</evidence>
<evidence type="ECO:0000256" key="9">
    <source>
        <dbReference type="ARBA" id="ARBA00022989"/>
    </source>
</evidence>
<evidence type="ECO:0000259" key="13">
    <source>
        <dbReference type="Pfam" id="PF02163"/>
    </source>
</evidence>
<comment type="similarity">
    <text evidence="3">Belongs to the peptidase M50B family.</text>
</comment>
<feature type="transmembrane region" description="Helical" evidence="12">
    <location>
        <begin position="35"/>
        <end position="54"/>
    </location>
</feature>
<dbReference type="GO" id="GO:0046872">
    <property type="term" value="F:metal ion binding"/>
    <property type="evidence" value="ECO:0007669"/>
    <property type="project" value="UniProtKB-KW"/>
</dbReference>
<keyword evidence="15" id="KW-1185">Reference proteome</keyword>
<dbReference type="PANTHER" id="PTHR39188">
    <property type="entry name" value="MEMBRANE-ASSOCIATED ZINC METALLOPROTEASE M50B"/>
    <property type="match status" value="1"/>
</dbReference>
<feature type="domain" description="Peptidase M50" evidence="13">
    <location>
        <begin position="117"/>
        <end position="169"/>
    </location>
</feature>
<dbReference type="Proteomes" id="UP001172911">
    <property type="component" value="Unassembled WGS sequence"/>
</dbReference>
<dbReference type="GO" id="GO:0016020">
    <property type="term" value="C:membrane"/>
    <property type="evidence" value="ECO:0007669"/>
    <property type="project" value="UniProtKB-SubCell"/>
</dbReference>
<feature type="transmembrane region" description="Helical" evidence="12">
    <location>
        <begin position="116"/>
        <end position="134"/>
    </location>
</feature>
<accession>A0AAW7ZAE4</accession>
<evidence type="ECO:0000256" key="7">
    <source>
        <dbReference type="ARBA" id="ARBA00022801"/>
    </source>
</evidence>
<evidence type="ECO:0000256" key="3">
    <source>
        <dbReference type="ARBA" id="ARBA00007931"/>
    </source>
</evidence>
<dbReference type="AlphaFoldDB" id="A0AAW7ZAE4"/>
<gene>
    <name evidence="14" type="ORF">P6N53_03305</name>
</gene>
<protein>
    <submittedName>
        <fullName evidence="14">M50 family metallopeptidase</fullName>
    </submittedName>
</protein>
<keyword evidence="8" id="KW-0862">Zinc</keyword>
<feature type="transmembrane region" description="Helical" evidence="12">
    <location>
        <begin position="166"/>
        <end position="196"/>
    </location>
</feature>
<dbReference type="Pfam" id="PF02163">
    <property type="entry name" value="Peptidase_M50"/>
    <property type="match status" value="2"/>
</dbReference>
<feature type="transmembrane region" description="Helical" evidence="12">
    <location>
        <begin position="12"/>
        <end position="29"/>
    </location>
</feature>
<dbReference type="PANTHER" id="PTHR39188:SF3">
    <property type="entry name" value="STAGE IV SPORULATION PROTEIN FB"/>
    <property type="match status" value="1"/>
</dbReference>
<keyword evidence="5 12" id="KW-0812">Transmembrane</keyword>
<proteinExistence type="inferred from homology"/>
<sequence length="293" mass="32109">MRIGRIFGIDIYFNLWFIALLGLFFVAGVLEKGLIVFAVVLFHEFAHTIAARFYGVRVIDIEILPFGGVARVGSEVSITPAKEIAVALAGPFSNLLLIGIALGLKNYGLWSEDLGPFFIQTNLMLAIFNLLPALPLDGGRIFRALLAGQVGMSQATYIAAKTGQVMAVLIACLGIIGVMIGFNGLDVVIISMFVFYSATREKSIAPYLFIRHLAQKNEELAQAGVLPAEHLVAREDITLREVVKLFVPQRFHLITLVDGQMNYLGQVTEVQVINALFNHGMEYGLGALINREK</sequence>
<dbReference type="InterPro" id="IPR008915">
    <property type="entry name" value="Peptidase_M50"/>
</dbReference>
<evidence type="ECO:0000313" key="14">
    <source>
        <dbReference type="EMBL" id="MDO7786249.1"/>
    </source>
</evidence>
<keyword evidence="7" id="KW-0378">Hydrolase</keyword>
<comment type="subcellular location">
    <subcellularLocation>
        <location evidence="2">Membrane</location>
        <topology evidence="2">Multi-pass membrane protein</topology>
    </subcellularLocation>
</comment>
<dbReference type="RefSeq" id="WP_304541164.1">
    <property type="nucleotide sequence ID" value="NZ_JARPTC010000004.1"/>
</dbReference>
<evidence type="ECO:0000256" key="1">
    <source>
        <dbReference type="ARBA" id="ARBA00001947"/>
    </source>
</evidence>
<name>A0AAW7ZAE4_9FIRM</name>
<keyword evidence="11 12" id="KW-0472">Membrane</keyword>
<dbReference type="GO" id="GO:0006508">
    <property type="term" value="P:proteolysis"/>
    <property type="evidence" value="ECO:0007669"/>
    <property type="project" value="UniProtKB-KW"/>
</dbReference>
<comment type="cofactor">
    <cofactor evidence="1">
        <name>Zn(2+)</name>
        <dbReference type="ChEBI" id="CHEBI:29105"/>
    </cofactor>
</comment>
<evidence type="ECO:0000256" key="8">
    <source>
        <dbReference type="ARBA" id="ARBA00022833"/>
    </source>
</evidence>
<keyword evidence="6" id="KW-0479">Metal-binding</keyword>
<dbReference type="EMBL" id="JARPTC010000004">
    <property type="protein sequence ID" value="MDO7786249.1"/>
    <property type="molecule type" value="Genomic_DNA"/>
</dbReference>
<keyword evidence="9 12" id="KW-1133">Transmembrane helix</keyword>
<evidence type="ECO:0000256" key="5">
    <source>
        <dbReference type="ARBA" id="ARBA00022692"/>
    </source>
</evidence>
<evidence type="ECO:0000256" key="11">
    <source>
        <dbReference type="ARBA" id="ARBA00023136"/>
    </source>
</evidence>
<dbReference type="CDD" id="cd06161">
    <property type="entry name" value="S2P-M50_SpoIVFB"/>
    <property type="match status" value="1"/>
</dbReference>
<comment type="caution">
    <text evidence="14">The sequence shown here is derived from an EMBL/GenBank/DDBJ whole genome shotgun (WGS) entry which is preliminary data.</text>
</comment>